<protein>
    <submittedName>
        <fullName evidence="1">Uncharacterized protein</fullName>
    </submittedName>
</protein>
<dbReference type="EMBL" id="METE01000004">
    <property type="protein sequence ID" value="OGB85348.1"/>
    <property type="molecule type" value="Genomic_DNA"/>
</dbReference>
<organism evidence="1 2">
    <name type="scientific">candidate division Kazan bacterium RIFCSPLOWO2_01_FULL_48_13</name>
    <dbReference type="NCBI Taxonomy" id="1798539"/>
    <lineage>
        <taxon>Bacteria</taxon>
        <taxon>Bacteria division Kazan-3B-28</taxon>
    </lineage>
</organism>
<dbReference type="STRING" id="1798539.A2994_01810"/>
<evidence type="ECO:0000313" key="2">
    <source>
        <dbReference type="Proteomes" id="UP000179010"/>
    </source>
</evidence>
<dbReference type="Proteomes" id="UP000179010">
    <property type="component" value="Unassembled WGS sequence"/>
</dbReference>
<sequence length="105" mass="11941">MKDEKWGEVLDRILTNFKVLSREQTKEGVSDIETLIFEAPIGKIKMVRTVKPVVLDKKIIGAHRRGKSAAQYEYIYSPDEKSSTLAVYREVGGEWEAVDADNLIK</sequence>
<proteinExistence type="predicted"/>
<dbReference type="AlphaFoldDB" id="A0A1F4PNW9"/>
<name>A0A1F4PNW9_UNCK3</name>
<comment type="caution">
    <text evidence="1">The sequence shown here is derived from an EMBL/GenBank/DDBJ whole genome shotgun (WGS) entry which is preliminary data.</text>
</comment>
<evidence type="ECO:0000313" key="1">
    <source>
        <dbReference type="EMBL" id="OGB85348.1"/>
    </source>
</evidence>
<reference evidence="1 2" key="1">
    <citation type="journal article" date="2016" name="Nat. Commun.">
        <title>Thousands of microbial genomes shed light on interconnected biogeochemical processes in an aquifer system.</title>
        <authorList>
            <person name="Anantharaman K."/>
            <person name="Brown C.T."/>
            <person name="Hug L.A."/>
            <person name="Sharon I."/>
            <person name="Castelle C.J."/>
            <person name="Probst A.J."/>
            <person name="Thomas B.C."/>
            <person name="Singh A."/>
            <person name="Wilkins M.J."/>
            <person name="Karaoz U."/>
            <person name="Brodie E.L."/>
            <person name="Williams K.H."/>
            <person name="Hubbard S.S."/>
            <person name="Banfield J.F."/>
        </authorList>
    </citation>
    <scope>NUCLEOTIDE SEQUENCE [LARGE SCALE GENOMIC DNA]</scope>
</reference>
<gene>
    <name evidence="1" type="ORF">A2994_01810</name>
</gene>
<accession>A0A1F4PNW9</accession>